<evidence type="ECO:0000313" key="2">
    <source>
        <dbReference type="Proteomes" id="UP001314205"/>
    </source>
</evidence>
<keyword evidence="2" id="KW-1185">Reference proteome</keyword>
<sequence length="88" mass="9148">MYGMICNSVQCEGPAVPLRSASLRLSAEQLVSLANGGATTASGALHHYLAAACPRPRPPHAPPPAPPAPPACDCLPHHPIPPPENFHF</sequence>
<reference evidence="1 2" key="1">
    <citation type="submission" date="2023-11" db="EMBL/GenBank/DDBJ databases">
        <authorList>
            <person name="Hedman E."/>
            <person name="Englund M."/>
            <person name="Stromberg M."/>
            <person name="Nyberg Akerstrom W."/>
            <person name="Nylinder S."/>
            <person name="Jareborg N."/>
            <person name="Kallberg Y."/>
            <person name="Kronander E."/>
        </authorList>
    </citation>
    <scope>NUCLEOTIDE SEQUENCE [LARGE SCALE GENOMIC DNA]</scope>
</reference>
<organism evidence="1 2">
    <name type="scientific">Parnassius mnemosyne</name>
    <name type="common">clouded apollo</name>
    <dbReference type="NCBI Taxonomy" id="213953"/>
    <lineage>
        <taxon>Eukaryota</taxon>
        <taxon>Metazoa</taxon>
        <taxon>Ecdysozoa</taxon>
        <taxon>Arthropoda</taxon>
        <taxon>Hexapoda</taxon>
        <taxon>Insecta</taxon>
        <taxon>Pterygota</taxon>
        <taxon>Neoptera</taxon>
        <taxon>Endopterygota</taxon>
        <taxon>Lepidoptera</taxon>
        <taxon>Glossata</taxon>
        <taxon>Ditrysia</taxon>
        <taxon>Papilionoidea</taxon>
        <taxon>Papilionidae</taxon>
        <taxon>Parnassiinae</taxon>
        <taxon>Parnassini</taxon>
        <taxon>Parnassius</taxon>
        <taxon>Driopa</taxon>
    </lineage>
</organism>
<protein>
    <submittedName>
        <fullName evidence="1">Uncharacterized protein</fullName>
    </submittedName>
</protein>
<accession>A0AAV1LJW7</accession>
<dbReference type="AlphaFoldDB" id="A0AAV1LJW7"/>
<name>A0AAV1LJW7_9NEOP</name>
<dbReference type="EMBL" id="CAVLGL010000091">
    <property type="protein sequence ID" value="CAK1595120.1"/>
    <property type="molecule type" value="Genomic_DNA"/>
</dbReference>
<dbReference type="Proteomes" id="UP001314205">
    <property type="component" value="Unassembled WGS sequence"/>
</dbReference>
<gene>
    <name evidence="1" type="ORF">PARMNEM_LOCUS14647</name>
</gene>
<proteinExistence type="predicted"/>
<evidence type="ECO:0000313" key="1">
    <source>
        <dbReference type="EMBL" id="CAK1595120.1"/>
    </source>
</evidence>
<comment type="caution">
    <text evidence="1">The sequence shown here is derived from an EMBL/GenBank/DDBJ whole genome shotgun (WGS) entry which is preliminary data.</text>
</comment>